<organism evidence="2 3">
    <name type="scientific">Candidatus Caccosoma faecigallinarum</name>
    <dbReference type="NCBI Taxonomy" id="2840720"/>
    <lineage>
        <taxon>Bacteria</taxon>
        <taxon>Bacillati</taxon>
        <taxon>Bacillota</taxon>
        <taxon>Bacillota incertae sedis</taxon>
        <taxon>Candidatus Caccosoma</taxon>
    </lineage>
</organism>
<dbReference type="InterPro" id="IPR000835">
    <property type="entry name" value="HTH_MarR-typ"/>
</dbReference>
<evidence type="ECO:0000313" key="2">
    <source>
        <dbReference type="EMBL" id="HIT17907.1"/>
    </source>
</evidence>
<dbReference type="InterPro" id="IPR036390">
    <property type="entry name" value="WH_DNA-bd_sf"/>
</dbReference>
<reference evidence="2" key="1">
    <citation type="submission" date="2020-10" db="EMBL/GenBank/DDBJ databases">
        <authorList>
            <person name="Gilroy R."/>
        </authorList>
    </citation>
    <scope>NUCLEOTIDE SEQUENCE</scope>
    <source>
        <strain evidence="2">14508</strain>
    </source>
</reference>
<gene>
    <name evidence="2" type="ORF">IAD04_06015</name>
</gene>
<evidence type="ECO:0000259" key="1">
    <source>
        <dbReference type="PROSITE" id="PS50995"/>
    </source>
</evidence>
<dbReference type="PROSITE" id="PS50995">
    <property type="entry name" value="HTH_MARR_2"/>
    <property type="match status" value="1"/>
</dbReference>
<dbReference type="SMART" id="SM00347">
    <property type="entry name" value="HTH_MARR"/>
    <property type="match status" value="1"/>
</dbReference>
<dbReference type="GO" id="GO:0003700">
    <property type="term" value="F:DNA-binding transcription factor activity"/>
    <property type="evidence" value="ECO:0007669"/>
    <property type="project" value="InterPro"/>
</dbReference>
<name>A0A9D1KA40_9FIRM</name>
<dbReference type="InterPro" id="IPR036388">
    <property type="entry name" value="WH-like_DNA-bd_sf"/>
</dbReference>
<sequence>MEVDDLATDLLSAFGEIRKMNHFNVKDFGPAEMHVGHILIEHEKSNNQEPLNAKMIAEMTKMSKPVLSRVMKNLEQKEMVERIVPKHNHRIVQYVISKKGKDLLVEGARQMHQKTKELIELMGKDNALQLIKSIQLLNLSIKQLKEKKG</sequence>
<protein>
    <submittedName>
        <fullName evidence="2">MarR family transcriptional regulator</fullName>
    </submittedName>
</protein>
<evidence type="ECO:0000313" key="3">
    <source>
        <dbReference type="Proteomes" id="UP000886893"/>
    </source>
</evidence>
<reference evidence="2" key="2">
    <citation type="journal article" date="2021" name="PeerJ">
        <title>Extensive microbial diversity within the chicken gut microbiome revealed by metagenomics and culture.</title>
        <authorList>
            <person name="Gilroy R."/>
            <person name="Ravi A."/>
            <person name="Getino M."/>
            <person name="Pursley I."/>
            <person name="Horton D.L."/>
            <person name="Alikhan N.F."/>
            <person name="Baker D."/>
            <person name="Gharbi K."/>
            <person name="Hall N."/>
            <person name="Watson M."/>
            <person name="Adriaenssens E.M."/>
            <person name="Foster-Nyarko E."/>
            <person name="Jarju S."/>
            <person name="Secka A."/>
            <person name="Antonio M."/>
            <person name="Oren A."/>
            <person name="Chaudhuri R.R."/>
            <person name="La Ragione R."/>
            <person name="Hildebrand F."/>
            <person name="Pallen M.J."/>
        </authorList>
    </citation>
    <scope>NUCLEOTIDE SEQUENCE</scope>
    <source>
        <strain evidence="2">14508</strain>
    </source>
</reference>
<dbReference type="Pfam" id="PF01047">
    <property type="entry name" value="MarR"/>
    <property type="match status" value="1"/>
</dbReference>
<dbReference type="AlphaFoldDB" id="A0A9D1KA40"/>
<dbReference type="EMBL" id="DVKI01000191">
    <property type="protein sequence ID" value="HIT17907.1"/>
    <property type="molecule type" value="Genomic_DNA"/>
</dbReference>
<comment type="caution">
    <text evidence="2">The sequence shown here is derived from an EMBL/GenBank/DDBJ whole genome shotgun (WGS) entry which is preliminary data.</text>
</comment>
<proteinExistence type="predicted"/>
<feature type="domain" description="HTH marR-type" evidence="1">
    <location>
        <begin position="3"/>
        <end position="146"/>
    </location>
</feature>
<dbReference type="SUPFAM" id="SSF46785">
    <property type="entry name" value="Winged helix' DNA-binding domain"/>
    <property type="match status" value="1"/>
</dbReference>
<dbReference type="Gene3D" id="1.10.10.10">
    <property type="entry name" value="Winged helix-like DNA-binding domain superfamily/Winged helix DNA-binding domain"/>
    <property type="match status" value="1"/>
</dbReference>
<accession>A0A9D1KA40</accession>
<dbReference type="Proteomes" id="UP000886893">
    <property type="component" value="Unassembled WGS sequence"/>
</dbReference>